<feature type="transmembrane region" description="Helical" evidence="13">
    <location>
        <begin position="43"/>
        <end position="66"/>
    </location>
</feature>
<dbReference type="Pfam" id="PF13091">
    <property type="entry name" value="PLDc_2"/>
    <property type="match status" value="2"/>
</dbReference>
<keyword evidence="4" id="KW-0808">Transferase</keyword>
<dbReference type="AlphaFoldDB" id="A0A1L7CUU8"/>
<dbReference type="EMBL" id="CP009247">
    <property type="protein sequence ID" value="APT89581.1"/>
    <property type="molecule type" value="Genomic_DNA"/>
</dbReference>
<proteinExistence type="predicted"/>
<name>A0A1L7CUU8_9CORY</name>
<dbReference type="Gene3D" id="3.30.870.10">
    <property type="entry name" value="Endonuclease Chain A"/>
    <property type="match status" value="2"/>
</dbReference>
<dbReference type="InterPro" id="IPR027379">
    <property type="entry name" value="CLS_N"/>
</dbReference>
<accession>A0A1L7CUU8</accession>
<keyword evidence="10" id="KW-0594">Phospholipid biosynthesis</keyword>
<dbReference type="PANTHER" id="PTHR21248:SF22">
    <property type="entry name" value="PHOSPHOLIPASE D"/>
    <property type="match status" value="1"/>
</dbReference>
<keyword evidence="11" id="KW-1208">Phospholipid metabolism</keyword>
<evidence type="ECO:0000256" key="2">
    <source>
        <dbReference type="ARBA" id="ARBA00022475"/>
    </source>
</evidence>
<evidence type="ECO:0000256" key="11">
    <source>
        <dbReference type="ARBA" id="ARBA00023264"/>
    </source>
</evidence>
<evidence type="ECO:0000256" key="10">
    <source>
        <dbReference type="ARBA" id="ARBA00023209"/>
    </source>
</evidence>
<dbReference type="PROSITE" id="PS50035">
    <property type="entry name" value="PLD"/>
    <property type="match status" value="2"/>
</dbReference>
<dbReference type="GO" id="GO:0032049">
    <property type="term" value="P:cardiolipin biosynthetic process"/>
    <property type="evidence" value="ECO:0007669"/>
    <property type="project" value="UniProtKB-UniRule"/>
</dbReference>
<dbReference type="InterPro" id="IPR001736">
    <property type="entry name" value="PLipase_D/transphosphatidylase"/>
</dbReference>
<organism evidence="15 16">
    <name type="scientific">Corynebacterium frankenforstense DSM 45800</name>
    <dbReference type="NCBI Taxonomy" id="1437875"/>
    <lineage>
        <taxon>Bacteria</taxon>
        <taxon>Bacillati</taxon>
        <taxon>Actinomycetota</taxon>
        <taxon>Actinomycetes</taxon>
        <taxon>Mycobacteriales</taxon>
        <taxon>Corynebacteriaceae</taxon>
        <taxon>Corynebacterium</taxon>
    </lineage>
</organism>
<evidence type="ECO:0000259" key="14">
    <source>
        <dbReference type="PROSITE" id="PS50035"/>
    </source>
</evidence>
<evidence type="ECO:0000256" key="6">
    <source>
        <dbReference type="ARBA" id="ARBA00022737"/>
    </source>
</evidence>
<dbReference type="PANTHER" id="PTHR21248">
    <property type="entry name" value="CARDIOLIPIN SYNTHASE"/>
    <property type="match status" value="1"/>
</dbReference>
<keyword evidence="6" id="KW-0677">Repeat</keyword>
<evidence type="ECO:0000256" key="9">
    <source>
        <dbReference type="ARBA" id="ARBA00023136"/>
    </source>
</evidence>
<reference evidence="15 16" key="1">
    <citation type="submission" date="2014-08" db="EMBL/GenBank/DDBJ databases">
        <title>Complete genome sequence of Corynebacterium frankenforstense ST18(T) (=DSM 45800(T)), isolated from raw cow milk.</title>
        <authorList>
            <person name="Ruckert C."/>
            <person name="Albersmeier A."/>
            <person name="Winkler A."/>
            <person name="Lipski A."/>
            <person name="Kalinowski J."/>
        </authorList>
    </citation>
    <scope>NUCLEOTIDE SEQUENCE [LARGE SCALE GENOMIC DNA]</scope>
    <source>
        <strain evidence="15 16">ST18</strain>
    </source>
</reference>
<gene>
    <name evidence="15" type="ORF">CFRA_10475</name>
</gene>
<dbReference type="Pfam" id="PF13396">
    <property type="entry name" value="PLDc_N"/>
    <property type="match status" value="1"/>
</dbReference>
<evidence type="ECO:0000256" key="8">
    <source>
        <dbReference type="ARBA" id="ARBA00023098"/>
    </source>
</evidence>
<evidence type="ECO:0000313" key="15">
    <source>
        <dbReference type="EMBL" id="APT89581.1"/>
    </source>
</evidence>
<keyword evidence="7 13" id="KW-1133">Transmembrane helix</keyword>
<evidence type="ECO:0000256" key="4">
    <source>
        <dbReference type="ARBA" id="ARBA00022679"/>
    </source>
</evidence>
<feature type="transmembrane region" description="Helical" evidence="13">
    <location>
        <begin position="12"/>
        <end position="31"/>
    </location>
</feature>
<dbReference type="NCBIfam" id="TIGR04265">
    <property type="entry name" value="bac_cardiolipin"/>
    <property type="match status" value="1"/>
</dbReference>
<sequence>MGLSFSVDLDTWQLVGLIIDYTIKIIAIGYVPEGRRPSSSTAWLLAILLLPFVGLPLFLLFGSPYINRRRHRIQQEANAMIEDIQADTPDHPAGMDLSDDLDAMIRLNRKLTNLPAVVGEDRALHTDYEESIAAMAAAIDGARDYVHVQIYIMAWDRTTDVFFESLGRAVDRGVRVRLLFDQLGSLKYPGYLKLGRRLDELGVDWHLTLPLQPWRLRFRRPDLRNHRKIVIVDGEVAFLGSQNMIDRSYLVRGNVKAGRRWVDVMLELSGPIVDSMEMVFATDWYSESGEEIPLHGREQPAGAPPRDSSANVVQLVPSGPGYTTEPALRMFNSVVYHAKEKLIICSPYFVPDESLLEAVITACHRGVDVELMVSEKADQFMVHHAQSSYYQALLEAGVRIHQFPAPYILHTKFVLADPGEGGDETVAVVGSANLDMRSLGLNYEVSLLVARGDLLLKLDDLAEAYRRASSELTLAEWRHRGVMRRYVDNVMRLTSALQ</sequence>
<dbReference type="InterPro" id="IPR025202">
    <property type="entry name" value="PLD-like_dom"/>
</dbReference>
<keyword evidence="5 13" id="KW-0812">Transmembrane</keyword>
<keyword evidence="2" id="KW-1003">Cell membrane</keyword>
<dbReference type="STRING" id="1437875.CFRA_10475"/>
<evidence type="ECO:0000256" key="13">
    <source>
        <dbReference type="SAM" id="Phobius"/>
    </source>
</evidence>
<feature type="domain" description="PLD phosphodiesterase" evidence="14">
    <location>
        <begin position="405"/>
        <end position="438"/>
    </location>
</feature>
<comment type="subcellular location">
    <subcellularLocation>
        <location evidence="1">Cell membrane</location>
        <topology evidence="1">Multi-pass membrane protein</topology>
    </subcellularLocation>
</comment>
<dbReference type="OrthoDB" id="9762009at2"/>
<dbReference type="GO" id="GO:0008808">
    <property type="term" value="F:cardiolipin synthase activity"/>
    <property type="evidence" value="ECO:0007669"/>
    <property type="project" value="UniProtKB-UniRule"/>
</dbReference>
<keyword evidence="9 13" id="KW-0472">Membrane</keyword>
<dbReference type="Proteomes" id="UP000185434">
    <property type="component" value="Chromosome"/>
</dbReference>
<evidence type="ECO:0000313" key="16">
    <source>
        <dbReference type="Proteomes" id="UP000185434"/>
    </source>
</evidence>
<evidence type="ECO:0000256" key="5">
    <source>
        <dbReference type="ARBA" id="ARBA00022692"/>
    </source>
</evidence>
<keyword evidence="16" id="KW-1185">Reference proteome</keyword>
<evidence type="ECO:0000256" key="7">
    <source>
        <dbReference type="ARBA" id="ARBA00022989"/>
    </source>
</evidence>
<evidence type="ECO:0000256" key="12">
    <source>
        <dbReference type="NCBIfam" id="TIGR04265"/>
    </source>
</evidence>
<evidence type="ECO:0000256" key="1">
    <source>
        <dbReference type="ARBA" id="ARBA00004651"/>
    </source>
</evidence>
<protein>
    <recommendedName>
        <fullName evidence="12">Cardiolipin synthase</fullName>
        <ecNumber evidence="12">2.7.8.-</ecNumber>
    </recommendedName>
</protein>
<evidence type="ECO:0000256" key="3">
    <source>
        <dbReference type="ARBA" id="ARBA00022516"/>
    </source>
</evidence>
<dbReference type="InterPro" id="IPR022924">
    <property type="entry name" value="Cardiolipin_synthase"/>
</dbReference>
<dbReference type="SUPFAM" id="SSF56024">
    <property type="entry name" value="Phospholipase D/nuclease"/>
    <property type="match status" value="2"/>
</dbReference>
<dbReference type="SMART" id="SM00155">
    <property type="entry name" value="PLDc"/>
    <property type="match status" value="2"/>
</dbReference>
<keyword evidence="3" id="KW-0444">Lipid biosynthesis</keyword>
<dbReference type="KEGG" id="cfk:CFRA_10475"/>
<feature type="domain" description="PLD phosphodiesterase" evidence="14">
    <location>
        <begin position="221"/>
        <end position="248"/>
    </location>
</feature>
<keyword evidence="8" id="KW-0443">Lipid metabolism</keyword>
<dbReference type="GO" id="GO:0005886">
    <property type="term" value="C:plasma membrane"/>
    <property type="evidence" value="ECO:0007669"/>
    <property type="project" value="UniProtKB-SubCell"/>
</dbReference>
<dbReference type="RefSeq" id="WP_075664574.1">
    <property type="nucleotide sequence ID" value="NZ_CP009247.1"/>
</dbReference>
<dbReference type="EC" id="2.7.8.-" evidence="12"/>